<comment type="similarity">
    <text evidence="1">Belongs to the CutC family.</text>
</comment>
<dbReference type="AlphaFoldDB" id="A0A409WKE8"/>
<evidence type="ECO:0000313" key="3">
    <source>
        <dbReference type="EMBL" id="PPQ78941.1"/>
    </source>
</evidence>
<dbReference type="Proteomes" id="UP000283269">
    <property type="component" value="Unassembled WGS sequence"/>
</dbReference>
<dbReference type="PANTHER" id="PTHR12598">
    <property type="entry name" value="COPPER HOMEOSTASIS PROTEIN CUTC"/>
    <property type="match status" value="1"/>
</dbReference>
<dbReference type="GO" id="GO:0005507">
    <property type="term" value="F:copper ion binding"/>
    <property type="evidence" value="ECO:0007669"/>
    <property type="project" value="TreeGrafter"/>
</dbReference>
<proteinExistence type="inferred from homology"/>
<dbReference type="STRING" id="93625.A0A409WKE8"/>
<dbReference type="InterPro" id="IPR036822">
    <property type="entry name" value="CutC-like_dom_sf"/>
</dbReference>
<dbReference type="Pfam" id="PF03932">
    <property type="entry name" value="CutC"/>
    <property type="match status" value="1"/>
</dbReference>
<sequence>MAAIPDSVLVEVCVDSVQSAVAAIQGGADRLEICGNLGLGGGTTPSIGLFKSIQRAVPAASLMVMIRPRVGDFLYTKEDVGVMLEDIRMFKNFGHVRGFVVGALTKHGRVDVERMRLFVDEILPLEVCFHRAFDMTRDPLEALSDIVDIGGVSRILTSGHKPKAPEGAITLEKLFTKRKEIVGDAVWGLTIMPGSGINNNTLPALMNQLLPLGLKEVHLSGGQWIPGDMVFKRAGMGMGIDQDTEWKVWRTQKDEIRKARDVAKNTWLEYSSNSSRTA</sequence>
<dbReference type="InParanoid" id="A0A409WKE8"/>
<accession>A0A409WKE8</accession>
<dbReference type="PANTHER" id="PTHR12598:SF0">
    <property type="entry name" value="COPPER HOMEOSTASIS PROTEIN CUTC HOMOLOG"/>
    <property type="match status" value="1"/>
</dbReference>
<keyword evidence="4" id="KW-1185">Reference proteome</keyword>
<evidence type="ECO:0000256" key="1">
    <source>
        <dbReference type="ARBA" id="ARBA00007768"/>
    </source>
</evidence>
<dbReference type="InterPro" id="IPR005627">
    <property type="entry name" value="CutC-like"/>
</dbReference>
<dbReference type="EMBL" id="NHYD01003398">
    <property type="protein sequence ID" value="PPQ78941.1"/>
    <property type="molecule type" value="Genomic_DNA"/>
</dbReference>
<dbReference type="HAMAP" id="MF_00795">
    <property type="entry name" value="CutC"/>
    <property type="match status" value="1"/>
</dbReference>
<dbReference type="OrthoDB" id="7392499at2759"/>
<dbReference type="Gene3D" id="3.20.20.380">
    <property type="entry name" value="Copper homeostasis (CutC) domain"/>
    <property type="match status" value="1"/>
</dbReference>
<reference evidence="3 4" key="1">
    <citation type="journal article" date="2018" name="Evol. Lett.">
        <title>Horizontal gene cluster transfer increased hallucinogenic mushroom diversity.</title>
        <authorList>
            <person name="Reynolds H.T."/>
            <person name="Vijayakumar V."/>
            <person name="Gluck-Thaler E."/>
            <person name="Korotkin H.B."/>
            <person name="Matheny P.B."/>
            <person name="Slot J.C."/>
        </authorList>
    </citation>
    <scope>NUCLEOTIDE SEQUENCE [LARGE SCALE GENOMIC DNA]</scope>
    <source>
        <strain evidence="3 4">2631</strain>
    </source>
</reference>
<evidence type="ECO:0000256" key="2">
    <source>
        <dbReference type="ARBA" id="ARBA00019014"/>
    </source>
</evidence>
<gene>
    <name evidence="3" type="ORF">CVT25_002392</name>
</gene>
<organism evidence="3 4">
    <name type="scientific">Psilocybe cyanescens</name>
    <dbReference type="NCBI Taxonomy" id="93625"/>
    <lineage>
        <taxon>Eukaryota</taxon>
        <taxon>Fungi</taxon>
        <taxon>Dikarya</taxon>
        <taxon>Basidiomycota</taxon>
        <taxon>Agaricomycotina</taxon>
        <taxon>Agaricomycetes</taxon>
        <taxon>Agaricomycetidae</taxon>
        <taxon>Agaricales</taxon>
        <taxon>Agaricineae</taxon>
        <taxon>Strophariaceae</taxon>
        <taxon>Psilocybe</taxon>
    </lineage>
</organism>
<dbReference type="SUPFAM" id="SSF110395">
    <property type="entry name" value="CutC-like"/>
    <property type="match status" value="1"/>
</dbReference>
<comment type="caution">
    <text evidence="3">The sequence shown here is derived from an EMBL/GenBank/DDBJ whole genome shotgun (WGS) entry which is preliminary data.</text>
</comment>
<protein>
    <recommendedName>
        <fullName evidence="2">Copper homeostasis protein cutC homolog</fullName>
    </recommendedName>
</protein>
<evidence type="ECO:0000313" key="4">
    <source>
        <dbReference type="Proteomes" id="UP000283269"/>
    </source>
</evidence>
<name>A0A409WKE8_PSICY</name>